<accession>A0A6C2YUR3</accession>
<keyword evidence="2" id="KW-1185">Reference proteome</keyword>
<organism evidence="1">
    <name type="scientific">Tuwongella immobilis</name>
    <dbReference type="NCBI Taxonomy" id="692036"/>
    <lineage>
        <taxon>Bacteria</taxon>
        <taxon>Pseudomonadati</taxon>
        <taxon>Planctomycetota</taxon>
        <taxon>Planctomycetia</taxon>
        <taxon>Gemmatales</taxon>
        <taxon>Gemmataceae</taxon>
        <taxon>Tuwongella</taxon>
    </lineage>
</organism>
<dbReference type="EMBL" id="LR586016">
    <property type="protein sequence ID" value="VIP05236.1"/>
    <property type="molecule type" value="Genomic_DNA"/>
</dbReference>
<dbReference type="EMBL" id="LR593887">
    <property type="protein sequence ID" value="VTS07828.1"/>
    <property type="molecule type" value="Genomic_DNA"/>
</dbReference>
<protein>
    <submittedName>
        <fullName evidence="1">RHS repeat-associated core domain protein</fullName>
    </submittedName>
</protein>
<dbReference type="InParanoid" id="A0A6C2YUR3"/>
<evidence type="ECO:0000313" key="2">
    <source>
        <dbReference type="Proteomes" id="UP000464378"/>
    </source>
</evidence>
<dbReference type="AlphaFoldDB" id="A0A6C2YUR3"/>
<name>A0A6C2YUR3_9BACT</name>
<sequence length="137" mass="14565">MISVLQLCQQHHRNDEHRSGCGRGLKSVSISRGESGTLIPQLALSDVTHTSASATVAAVTSETVYRHDDDTGTITTQDDYNWAAGSYQPTASTVSYPAINSSHNGSASVLRESALYDSEGRTSMSTSPFCGVATIRL</sequence>
<proteinExistence type="predicted"/>
<evidence type="ECO:0000313" key="1">
    <source>
        <dbReference type="EMBL" id="VIP05236.1"/>
    </source>
</evidence>
<reference evidence="1" key="1">
    <citation type="submission" date="2019-04" db="EMBL/GenBank/DDBJ databases">
        <authorList>
            <consortium name="Science for Life Laboratories"/>
        </authorList>
    </citation>
    <scope>NUCLEOTIDE SEQUENCE</scope>
    <source>
        <strain evidence="1">MBLW1</strain>
    </source>
</reference>
<dbReference type="Proteomes" id="UP000464378">
    <property type="component" value="Chromosome"/>
</dbReference>
<gene>
    <name evidence="1" type="ORF">GMBLW1_39570</name>
</gene>
<dbReference type="KEGG" id="tim:GMBLW1_39570"/>